<evidence type="ECO:0000313" key="3">
    <source>
        <dbReference type="Proteomes" id="UP001430700"/>
    </source>
</evidence>
<proteinExistence type="predicted"/>
<dbReference type="RefSeq" id="WP_229998945.1">
    <property type="nucleotide sequence ID" value="NZ_JAJJMN010000001.1"/>
</dbReference>
<organism evidence="1 3">
    <name type="scientific">Flavobacterium lipolyticum</name>
    <dbReference type="NCBI Taxonomy" id="2893754"/>
    <lineage>
        <taxon>Bacteria</taxon>
        <taxon>Pseudomonadati</taxon>
        <taxon>Bacteroidota</taxon>
        <taxon>Flavobacteriia</taxon>
        <taxon>Flavobacteriales</taxon>
        <taxon>Flavobacteriaceae</taxon>
        <taxon>Flavobacterium</taxon>
    </lineage>
</organism>
<evidence type="ECO:0000313" key="1">
    <source>
        <dbReference type="EMBL" id="MCC9017295.1"/>
    </source>
</evidence>
<name>A0ABS8LXI7_9FLAO</name>
<sequence>MIRVFTWRTRTIRVLLFFNRKVREGLRKEKRAEGPKSKEHGAKHYEINKNNVIFALKGQKQFSPLQIKKKKKKKKNPF</sequence>
<reference evidence="1" key="1">
    <citation type="submission" date="2021-11" db="EMBL/GenBank/DDBJ databases">
        <title>Description of novel Flavobacterium species.</title>
        <authorList>
            <person name="Saticioglu I.B."/>
            <person name="Ay H."/>
            <person name="Altun S."/>
            <person name="Duman M."/>
        </authorList>
    </citation>
    <scope>NUCLEOTIDE SEQUENCE</scope>
    <source>
        <strain evidence="1">F-126</strain>
    </source>
</reference>
<protein>
    <submittedName>
        <fullName evidence="1">Uncharacterized protein</fullName>
    </submittedName>
</protein>
<dbReference type="EMBL" id="JAJJMN010000001">
    <property type="protein sequence ID" value="MCC9017295.1"/>
    <property type="molecule type" value="Genomic_DNA"/>
</dbReference>
<accession>A0ABS8LXI7</accession>
<keyword evidence="3" id="KW-1185">Reference proteome</keyword>
<gene>
    <name evidence="1" type="ORF">LNQ34_05875</name>
    <name evidence="2" type="ORF">LNQ34_23380</name>
</gene>
<dbReference type="EMBL" id="JAJJMN010000006">
    <property type="protein sequence ID" value="MCC9020711.1"/>
    <property type="molecule type" value="Genomic_DNA"/>
</dbReference>
<comment type="caution">
    <text evidence="1">The sequence shown here is derived from an EMBL/GenBank/DDBJ whole genome shotgun (WGS) entry which is preliminary data.</text>
</comment>
<evidence type="ECO:0000313" key="2">
    <source>
        <dbReference type="EMBL" id="MCC9020711.1"/>
    </source>
</evidence>
<dbReference type="Proteomes" id="UP001430700">
    <property type="component" value="Unassembled WGS sequence"/>
</dbReference>